<dbReference type="PANTHER" id="PTHR30093">
    <property type="entry name" value="GENERAL SECRETION PATHWAY PROTEIN G"/>
    <property type="match status" value="1"/>
</dbReference>
<evidence type="ECO:0000259" key="2">
    <source>
        <dbReference type="Pfam" id="PF07596"/>
    </source>
</evidence>
<dbReference type="PANTHER" id="PTHR30093:SF2">
    <property type="entry name" value="TYPE II SECRETION SYSTEM PROTEIN H"/>
    <property type="match status" value="1"/>
</dbReference>
<dbReference type="eggNOG" id="COG2165">
    <property type="taxonomic scope" value="Bacteria"/>
</dbReference>
<evidence type="ECO:0000313" key="3">
    <source>
        <dbReference type="EMBL" id="ADY61474.1"/>
    </source>
</evidence>
<keyword evidence="4" id="KW-1185">Reference proteome</keyword>
<keyword evidence="1" id="KW-0812">Transmembrane</keyword>
<evidence type="ECO:0000313" key="4">
    <source>
        <dbReference type="Proteomes" id="UP000006860"/>
    </source>
</evidence>
<evidence type="ECO:0000256" key="1">
    <source>
        <dbReference type="SAM" id="Phobius"/>
    </source>
</evidence>
<dbReference type="RefSeq" id="WP_013630191.1">
    <property type="nucleotide sequence ID" value="NC_015174.1"/>
</dbReference>
<dbReference type="SUPFAM" id="SSF54523">
    <property type="entry name" value="Pili subunits"/>
    <property type="match status" value="1"/>
</dbReference>
<feature type="transmembrane region" description="Helical" evidence="1">
    <location>
        <begin position="21"/>
        <end position="45"/>
    </location>
</feature>
<dbReference type="Gene3D" id="3.30.700.10">
    <property type="entry name" value="Glycoprotein, Type 4 Pilin"/>
    <property type="match status" value="1"/>
</dbReference>
<dbReference type="InterPro" id="IPR012902">
    <property type="entry name" value="N_methyl_site"/>
</dbReference>
<accession>F0STK5</accession>
<dbReference type="KEGG" id="pbs:Plabr_3897"/>
<organism evidence="3 4">
    <name type="scientific">Rubinisphaera brasiliensis (strain ATCC 49424 / DSM 5305 / JCM 21570 / IAM 15109 / NBRC 103401 / IFAM 1448)</name>
    <name type="common">Planctomyces brasiliensis</name>
    <dbReference type="NCBI Taxonomy" id="756272"/>
    <lineage>
        <taxon>Bacteria</taxon>
        <taxon>Pseudomonadati</taxon>
        <taxon>Planctomycetota</taxon>
        <taxon>Planctomycetia</taxon>
        <taxon>Planctomycetales</taxon>
        <taxon>Planctomycetaceae</taxon>
        <taxon>Rubinisphaera</taxon>
    </lineage>
</organism>
<dbReference type="Pfam" id="PF07596">
    <property type="entry name" value="SBP_bac_10"/>
    <property type="match status" value="1"/>
</dbReference>
<reference evidence="4" key="1">
    <citation type="submission" date="2011-02" db="EMBL/GenBank/DDBJ databases">
        <title>The complete genome of Planctomyces brasiliensis DSM 5305.</title>
        <authorList>
            <person name="Lucas S."/>
            <person name="Copeland A."/>
            <person name="Lapidus A."/>
            <person name="Bruce D."/>
            <person name="Goodwin L."/>
            <person name="Pitluck S."/>
            <person name="Kyrpides N."/>
            <person name="Mavromatis K."/>
            <person name="Pagani I."/>
            <person name="Ivanova N."/>
            <person name="Ovchinnikova G."/>
            <person name="Lu M."/>
            <person name="Detter J.C."/>
            <person name="Han C."/>
            <person name="Land M."/>
            <person name="Hauser L."/>
            <person name="Markowitz V."/>
            <person name="Cheng J.-F."/>
            <person name="Hugenholtz P."/>
            <person name="Woyke T."/>
            <person name="Wu D."/>
            <person name="Tindall B."/>
            <person name="Pomrenke H.G."/>
            <person name="Brambilla E."/>
            <person name="Klenk H.-P."/>
            <person name="Eisen J.A."/>
        </authorList>
    </citation>
    <scope>NUCLEOTIDE SEQUENCE [LARGE SCALE GENOMIC DNA]</scope>
    <source>
        <strain evidence="4">ATCC 49424 / DSM 5305 / JCM 21570 / IAM 15109 / NBRC 103401 / IFAM 1448</strain>
    </source>
</reference>
<keyword evidence="1" id="KW-1133">Transmembrane helix</keyword>
<dbReference type="Proteomes" id="UP000006860">
    <property type="component" value="Chromosome"/>
</dbReference>
<name>F0STK5_RUBBR</name>
<sequence>MPLNARSSFRLNSRRRSTRSAFTLIELLVVIAIIAILVSLLLPAVQQAREAARRTQCLNNFHQLGLGFHNFESTYEYFPNSVTSPGTHYWGAQILPYLDNNPLADIYDYTVSYRDYANADAVKYHLPFHNCPSTPGGYRLSDGFLADKNSAPSGSPEENDGWPASATDYMGAQGFSSQMSSLATIPDNDETFFVGGGRERRIRDITDGTSNSIMLFENAGRPNALATGGKPGSGSRMLGEWAATVPYAMRTSTSDGLSLGSSSNQGRCFVNCRNDRAFYSFHPGAANIGLCDGSSRSISENTSLEVLIALLTISAGEVVGEF</sequence>
<dbReference type="STRING" id="756272.Plabr_3897"/>
<proteinExistence type="predicted"/>
<dbReference type="EMBL" id="CP002546">
    <property type="protein sequence ID" value="ADY61474.1"/>
    <property type="molecule type" value="Genomic_DNA"/>
</dbReference>
<dbReference type="InterPro" id="IPR027558">
    <property type="entry name" value="Pre_pil_HX9DG_C"/>
</dbReference>
<keyword evidence="1" id="KW-0472">Membrane</keyword>
<dbReference type="Pfam" id="PF07963">
    <property type="entry name" value="N_methyl"/>
    <property type="match status" value="1"/>
</dbReference>
<feature type="domain" description="DUF1559" evidence="2">
    <location>
        <begin position="46"/>
        <end position="302"/>
    </location>
</feature>
<gene>
    <name evidence="3" type="ordered locus">Plabr_3897</name>
</gene>
<dbReference type="NCBIfam" id="TIGR04294">
    <property type="entry name" value="pre_pil_HX9DG"/>
    <property type="match status" value="1"/>
</dbReference>
<dbReference type="InterPro" id="IPR045584">
    <property type="entry name" value="Pilin-like"/>
</dbReference>
<dbReference type="HOGENOM" id="CLU_041661_0_0_0"/>
<dbReference type="OrthoDB" id="289947at2"/>
<dbReference type="AlphaFoldDB" id="F0STK5"/>
<dbReference type="InterPro" id="IPR011453">
    <property type="entry name" value="DUF1559"/>
</dbReference>
<dbReference type="NCBIfam" id="TIGR02532">
    <property type="entry name" value="IV_pilin_GFxxxE"/>
    <property type="match status" value="1"/>
</dbReference>
<protein>
    <recommendedName>
        <fullName evidence="2">DUF1559 domain-containing protein</fullName>
    </recommendedName>
</protein>